<dbReference type="NCBIfam" id="TIGR00344">
    <property type="entry name" value="alaS"/>
    <property type="match status" value="1"/>
</dbReference>
<name>A0ABU4VRC2_9ACTN</name>
<dbReference type="InterPro" id="IPR018165">
    <property type="entry name" value="Ala-tRNA-synth_IIc_core"/>
</dbReference>
<dbReference type="SUPFAM" id="SSF50447">
    <property type="entry name" value="Translation proteins"/>
    <property type="match status" value="1"/>
</dbReference>
<keyword evidence="7 11" id="KW-0648">Protein biosynthesis</keyword>
<evidence type="ECO:0000256" key="10">
    <source>
        <dbReference type="ARBA" id="ARBA00048300"/>
    </source>
</evidence>
<evidence type="ECO:0000259" key="13">
    <source>
        <dbReference type="PROSITE" id="PS50860"/>
    </source>
</evidence>
<dbReference type="SUPFAM" id="SSF101353">
    <property type="entry name" value="Putative anticodon-binding domain of alanyl-tRNA synthetase (AlaRS)"/>
    <property type="match status" value="1"/>
</dbReference>
<dbReference type="Gene3D" id="3.30.930.10">
    <property type="entry name" value="Bira Bifunctional Protein, Domain 2"/>
    <property type="match status" value="1"/>
</dbReference>
<dbReference type="SUPFAM" id="SSF55681">
    <property type="entry name" value="Class II aaRS and biotin synthetases"/>
    <property type="match status" value="1"/>
</dbReference>
<keyword evidence="15" id="KW-1185">Reference proteome</keyword>
<gene>
    <name evidence="11 14" type="primary">alaS</name>
    <name evidence="14" type="ORF">SK069_18855</name>
</gene>
<dbReference type="SMART" id="SM00863">
    <property type="entry name" value="tRNA_SAD"/>
    <property type="match status" value="1"/>
</dbReference>
<keyword evidence="2 11" id="KW-0820">tRNA-binding</keyword>
<evidence type="ECO:0000313" key="14">
    <source>
        <dbReference type="EMBL" id="MDX8153664.1"/>
    </source>
</evidence>
<accession>A0ABU4VRC2</accession>
<dbReference type="Gene3D" id="3.30.54.20">
    <property type="match status" value="1"/>
</dbReference>
<feature type="domain" description="Alanyl-transfer RNA synthetases family profile" evidence="13">
    <location>
        <begin position="7"/>
        <end position="714"/>
    </location>
</feature>
<dbReference type="InterPro" id="IPR018162">
    <property type="entry name" value="Ala-tRNA-ligase_IIc_anticod-bd"/>
</dbReference>
<dbReference type="Pfam" id="PF07973">
    <property type="entry name" value="tRNA_SAD"/>
    <property type="match status" value="1"/>
</dbReference>
<dbReference type="InterPro" id="IPR009000">
    <property type="entry name" value="Transl_B-barrel_sf"/>
</dbReference>
<comment type="caution">
    <text evidence="14">The sequence shown here is derived from an EMBL/GenBank/DDBJ whole genome shotgun (WGS) entry which is preliminary data.</text>
</comment>
<comment type="catalytic activity">
    <reaction evidence="10 11">
        <text>tRNA(Ala) + L-alanine + ATP = L-alanyl-tRNA(Ala) + AMP + diphosphate</text>
        <dbReference type="Rhea" id="RHEA:12540"/>
        <dbReference type="Rhea" id="RHEA-COMP:9657"/>
        <dbReference type="Rhea" id="RHEA-COMP:9923"/>
        <dbReference type="ChEBI" id="CHEBI:30616"/>
        <dbReference type="ChEBI" id="CHEBI:33019"/>
        <dbReference type="ChEBI" id="CHEBI:57972"/>
        <dbReference type="ChEBI" id="CHEBI:78442"/>
        <dbReference type="ChEBI" id="CHEBI:78497"/>
        <dbReference type="ChEBI" id="CHEBI:456215"/>
        <dbReference type="EC" id="6.1.1.7"/>
    </reaction>
</comment>
<evidence type="ECO:0000256" key="8">
    <source>
        <dbReference type="ARBA" id="ARBA00023146"/>
    </source>
</evidence>
<dbReference type="InterPro" id="IPR045864">
    <property type="entry name" value="aa-tRNA-synth_II/BPL/LPL"/>
</dbReference>
<dbReference type="InterPro" id="IPR002318">
    <property type="entry name" value="Ala-tRNA-lgiase_IIc"/>
</dbReference>
<evidence type="ECO:0000256" key="11">
    <source>
        <dbReference type="HAMAP-Rule" id="MF_00036"/>
    </source>
</evidence>
<dbReference type="EMBL" id="JAXAVX010000018">
    <property type="protein sequence ID" value="MDX8153664.1"/>
    <property type="molecule type" value="Genomic_DNA"/>
</dbReference>
<dbReference type="PANTHER" id="PTHR11777:SF9">
    <property type="entry name" value="ALANINE--TRNA LIGASE, CYTOPLASMIC"/>
    <property type="match status" value="1"/>
</dbReference>
<evidence type="ECO:0000256" key="12">
    <source>
        <dbReference type="SAM" id="MobiDB-lite"/>
    </source>
</evidence>
<dbReference type="Gene3D" id="3.10.310.40">
    <property type="match status" value="1"/>
</dbReference>
<dbReference type="InterPro" id="IPR050058">
    <property type="entry name" value="Ala-tRNA_ligase"/>
</dbReference>
<dbReference type="PRINTS" id="PR00980">
    <property type="entry name" value="TRNASYNTHALA"/>
</dbReference>
<evidence type="ECO:0000313" key="15">
    <source>
        <dbReference type="Proteomes" id="UP001277761"/>
    </source>
</evidence>
<comment type="subcellular location">
    <subcellularLocation>
        <location evidence="11">Cytoplasm</location>
    </subcellularLocation>
</comment>
<dbReference type="Pfam" id="PF01411">
    <property type="entry name" value="tRNA-synt_2c"/>
    <property type="match status" value="1"/>
</dbReference>
<dbReference type="Proteomes" id="UP001277761">
    <property type="component" value="Unassembled WGS sequence"/>
</dbReference>
<comment type="cofactor">
    <cofactor evidence="11">
        <name>Zn(2+)</name>
        <dbReference type="ChEBI" id="CHEBI:29105"/>
    </cofactor>
    <text evidence="11">Binds 1 zinc ion per subunit.</text>
</comment>
<keyword evidence="11" id="KW-0479">Metal-binding</keyword>
<dbReference type="InterPro" id="IPR018163">
    <property type="entry name" value="Thr/Ala-tRNA-synth_IIc_edit"/>
</dbReference>
<comment type="similarity">
    <text evidence="1 11">Belongs to the class-II aminoacyl-tRNA synthetase family.</text>
</comment>
<reference evidence="14 15" key="1">
    <citation type="submission" date="2023-11" db="EMBL/GenBank/DDBJ databases">
        <authorList>
            <person name="Xu M."/>
            <person name="Jiang T."/>
        </authorList>
    </citation>
    <scope>NUCLEOTIDE SEQUENCE [LARGE SCALE GENOMIC DNA]</scope>
    <source>
        <strain evidence="14 15">SD</strain>
    </source>
</reference>
<evidence type="ECO:0000256" key="7">
    <source>
        <dbReference type="ARBA" id="ARBA00022917"/>
    </source>
</evidence>
<keyword evidence="8 11" id="KW-0030">Aminoacyl-tRNA synthetase</keyword>
<feature type="binding site" evidence="11">
    <location>
        <position position="571"/>
    </location>
    <ligand>
        <name>Zn(2+)</name>
        <dbReference type="ChEBI" id="CHEBI:29105"/>
    </ligand>
</feature>
<keyword evidence="3 11" id="KW-0436">Ligase</keyword>
<dbReference type="InterPro" id="IPR023033">
    <property type="entry name" value="Ala_tRNA_ligase_euk/bac"/>
</dbReference>
<evidence type="ECO:0000256" key="9">
    <source>
        <dbReference type="ARBA" id="ARBA00024779"/>
    </source>
</evidence>
<keyword evidence="5 11" id="KW-0067">ATP-binding</keyword>
<feature type="compositionally biased region" description="Basic and acidic residues" evidence="12">
    <location>
        <begin position="435"/>
        <end position="450"/>
    </location>
</feature>
<keyword evidence="11" id="KW-0963">Cytoplasm</keyword>
<organism evidence="14 15">
    <name type="scientific">Patulibacter brassicae</name>
    <dbReference type="NCBI Taxonomy" id="1705717"/>
    <lineage>
        <taxon>Bacteria</taxon>
        <taxon>Bacillati</taxon>
        <taxon>Actinomycetota</taxon>
        <taxon>Thermoleophilia</taxon>
        <taxon>Solirubrobacterales</taxon>
        <taxon>Patulibacteraceae</taxon>
        <taxon>Patulibacter</taxon>
    </lineage>
</organism>
<comment type="function">
    <text evidence="9 11">Catalyzes the attachment of alanine to tRNA(Ala) in a two-step reaction: alanine is first activated by ATP to form Ala-AMP and then transferred to the acceptor end of tRNA(Ala). Also edits incorrectly charged Ser-tRNA(Ala) and Gly-tRNA(Ala) via its editing domain.</text>
</comment>
<dbReference type="RefSeq" id="WP_319955814.1">
    <property type="nucleotide sequence ID" value="NZ_JAXAVX010000018.1"/>
</dbReference>
<dbReference type="SUPFAM" id="SSF55186">
    <property type="entry name" value="ThrRS/AlaRS common domain"/>
    <property type="match status" value="1"/>
</dbReference>
<feature type="binding site" evidence="11">
    <location>
        <position position="675"/>
    </location>
    <ligand>
        <name>Zn(2+)</name>
        <dbReference type="ChEBI" id="CHEBI:29105"/>
    </ligand>
</feature>
<dbReference type="Gene3D" id="2.40.30.130">
    <property type="match status" value="1"/>
</dbReference>
<dbReference type="Gene3D" id="6.10.250.550">
    <property type="match status" value="1"/>
</dbReference>
<dbReference type="EC" id="6.1.1.7" evidence="11"/>
<dbReference type="InterPro" id="IPR003156">
    <property type="entry name" value="DHHA1_dom"/>
</dbReference>
<evidence type="ECO:0000256" key="6">
    <source>
        <dbReference type="ARBA" id="ARBA00022884"/>
    </source>
</evidence>
<dbReference type="GO" id="GO:0004813">
    <property type="term" value="F:alanine-tRNA ligase activity"/>
    <property type="evidence" value="ECO:0007669"/>
    <property type="project" value="UniProtKB-EC"/>
</dbReference>
<dbReference type="Pfam" id="PF02272">
    <property type="entry name" value="DHHA1"/>
    <property type="match status" value="1"/>
</dbReference>
<evidence type="ECO:0000256" key="4">
    <source>
        <dbReference type="ARBA" id="ARBA00022741"/>
    </source>
</evidence>
<dbReference type="InterPro" id="IPR018164">
    <property type="entry name" value="Ala-tRNA-synth_IIc_N"/>
</dbReference>
<evidence type="ECO:0000256" key="1">
    <source>
        <dbReference type="ARBA" id="ARBA00008226"/>
    </source>
</evidence>
<keyword evidence="4 11" id="KW-0547">Nucleotide-binding</keyword>
<dbReference type="PANTHER" id="PTHR11777">
    <property type="entry name" value="ALANYL-TRNA SYNTHETASE"/>
    <property type="match status" value="1"/>
</dbReference>
<evidence type="ECO:0000256" key="2">
    <source>
        <dbReference type="ARBA" id="ARBA00022555"/>
    </source>
</evidence>
<feature type="binding site" evidence="11">
    <location>
        <position position="671"/>
    </location>
    <ligand>
        <name>Zn(2+)</name>
        <dbReference type="ChEBI" id="CHEBI:29105"/>
    </ligand>
</feature>
<sequence>MSTDRPVTSDEIRETFLAFFAARGHRRLPSASLVPAQHDPSVLLTTAGMHPLKPYFLGAEQPPAPRLTSCQKCFRTPDIDNVGVTARHLTCFEMLGNFSIGDYFKREAIAFAWELTTEGFGFDPEKVFVTVFGGDEQLGLGPDTESIEHWLEVGVPRERIVELGREDNFWQAGPNGPCGPCTELYLDRGPDYGPATKPGEDESDRFMEFWNLVLMQYDQTTHEDGSSTLVPLPTNNIDTGMGLNRMAMLLQGKETIFETDQFAPLIALAEELSGTRYEQGDEAVDRAMRILADHTRGMTFLISDGVVPSNEDRGYVLRRLMRRAIVQGRRIGIEGPFLGRYLDVVVETMGAAYPELVERREEIRTWVTAEEEGFGRTLQAGTSLLGQLLDAGAVSGADAFRLHDTFGFPVEMTIELAEERGVAWHGQEEFDRLMGEQRERSKAGSRRGDHGGAAAGSIAAQVAEETTDFTGYAALEQRTTITGVLERDGATYVKLAESPFYPEGGGQVSDAGVLLAEDGSELARVAGLVRAGDDQAIRVEATGPLTAGTAVVARVDRTARHATACNHTATHLLHAALRERLGDHVHQAGSAVRPDKLRFDFSHPAKLTPEDLRWVEDRVNAGVLAAEPVRAISTTLDAAKAMGAQALFGEKYGDVVRMVEIGDGSFSRELCGGTHVGNTAEIALFKITQETSSAANVRRIEAITGPVAVHALRERDRLLEDAAAVARVPAEQLPERIAKLRDDAKGGGKAAASGGIDEAALAAQAQPIGDVPVVVARVDGSDPKVGKALPDVADRVKGQLGAPGVVVLAAPGEDRVALLVAVAPEIVERGVKAGDVVKQAAAAVGGGGGGKPTMAQAGGKDPARTDDALQAARDAIAAALGA</sequence>
<keyword evidence="11" id="KW-0862">Zinc</keyword>
<dbReference type="PROSITE" id="PS50860">
    <property type="entry name" value="AA_TRNA_LIGASE_II_ALA"/>
    <property type="match status" value="1"/>
</dbReference>
<feature type="binding site" evidence="11">
    <location>
        <position position="567"/>
    </location>
    <ligand>
        <name>Zn(2+)</name>
        <dbReference type="ChEBI" id="CHEBI:29105"/>
    </ligand>
</feature>
<dbReference type="InterPro" id="IPR012947">
    <property type="entry name" value="tRNA_SAD"/>
</dbReference>
<dbReference type="Gene3D" id="3.30.980.10">
    <property type="entry name" value="Threonyl-trna Synthetase, Chain A, domain 2"/>
    <property type="match status" value="1"/>
</dbReference>
<evidence type="ECO:0000256" key="3">
    <source>
        <dbReference type="ARBA" id="ARBA00022598"/>
    </source>
</evidence>
<dbReference type="CDD" id="cd00673">
    <property type="entry name" value="AlaRS_core"/>
    <property type="match status" value="1"/>
</dbReference>
<keyword evidence="6 11" id="KW-0694">RNA-binding</keyword>
<comment type="domain">
    <text evidence="11">Consists of three domains; the N-terminal catalytic domain, the editing domain and the C-terminal C-Ala domain. The editing domain removes incorrectly charged amino acids, while the C-Ala domain, along with tRNA(Ala), serves as a bridge to cooperatively bring together the editing and aminoacylation centers thus stimulating deacylation of misacylated tRNAs.</text>
</comment>
<proteinExistence type="inferred from homology"/>
<feature type="region of interest" description="Disordered" evidence="12">
    <location>
        <begin position="435"/>
        <end position="457"/>
    </location>
</feature>
<protein>
    <recommendedName>
        <fullName evidence="11">Alanine--tRNA ligase</fullName>
        <ecNumber evidence="11">6.1.1.7</ecNumber>
    </recommendedName>
    <alternativeName>
        <fullName evidence="11">Alanyl-tRNA synthetase</fullName>
        <shortName evidence="11">AlaRS</shortName>
    </alternativeName>
</protein>
<dbReference type="HAMAP" id="MF_00036_B">
    <property type="entry name" value="Ala_tRNA_synth_B"/>
    <property type="match status" value="1"/>
</dbReference>
<evidence type="ECO:0000256" key="5">
    <source>
        <dbReference type="ARBA" id="ARBA00022840"/>
    </source>
</evidence>